<keyword evidence="2 5" id="KW-0238">DNA-binding</keyword>
<organism evidence="5 6">
    <name type="scientific">Nonomuraea jiangxiensis</name>
    <dbReference type="NCBI Taxonomy" id="633440"/>
    <lineage>
        <taxon>Bacteria</taxon>
        <taxon>Bacillati</taxon>
        <taxon>Actinomycetota</taxon>
        <taxon>Actinomycetes</taxon>
        <taxon>Streptosporangiales</taxon>
        <taxon>Streptosporangiaceae</taxon>
        <taxon>Nonomuraea</taxon>
    </lineage>
</organism>
<evidence type="ECO:0000313" key="5">
    <source>
        <dbReference type="EMBL" id="SDH07379.1"/>
    </source>
</evidence>
<dbReference type="AlphaFoldDB" id="A0A1G7ZFG0"/>
<accession>A0A1G7ZFG0</accession>
<dbReference type="SUPFAM" id="SSF47413">
    <property type="entry name" value="lambda repressor-like DNA-binding domains"/>
    <property type="match status" value="1"/>
</dbReference>
<keyword evidence="3" id="KW-0804">Transcription</keyword>
<dbReference type="GO" id="GO:0003700">
    <property type="term" value="F:DNA-binding transcription factor activity"/>
    <property type="evidence" value="ECO:0007669"/>
    <property type="project" value="TreeGrafter"/>
</dbReference>
<keyword evidence="1" id="KW-0805">Transcription regulation</keyword>
<dbReference type="SMART" id="SM00354">
    <property type="entry name" value="HTH_LACI"/>
    <property type="match status" value="1"/>
</dbReference>
<name>A0A1G7ZFG0_9ACTN</name>
<dbReference type="SUPFAM" id="SSF53822">
    <property type="entry name" value="Periplasmic binding protein-like I"/>
    <property type="match status" value="1"/>
</dbReference>
<reference evidence="5 6" key="1">
    <citation type="submission" date="2016-10" db="EMBL/GenBank/DDBJ databases">
        <authorList>
            <person name="de Groot N.N."/>
        </authorList>
    </citation>
    <scope>NUCLEOTIDE SEQUENCE [LARGE SCALE GENOMIC DNA]</scope>
    <source>
        <strain evidence="5 6">CGMCC 4.6533</strain>
    </source>
</reference>
<evidence type="ECO:0000313" key="6">
    <source>
        <dbReference type="Proteomes" id="UP000199202"/>
    </source>
</evidence>
<dbReference type="PRINTS" id="PR00036">
    <property type="entry name" value="HTHLACI"/>
</dbReference>
<evidence type="ECO:0000256" key="2">
    <source>
        <dbReference type="ARBA" id="ARBA00023125"/>
    </source>
</evidence>
<dbReference type="EMBL" id="FNDJ01000001">
    <property type="protein sequence ID" value="SDH07379.1"/>
    <property type="molecule type" value="Genomic_DNA"/>
</dbReference>
<evidence type="ECO:0000256" key="3">
    <source>
        <dbReference type="ARBA" id="ARBA00023163"/>
    </source>
</evidence>
<dbReference type="Proteomes" id="UP000199202">
    <property type="component" value="Unassembled WGS sequence"/>
</dbReference>
<sequence>MVLMNAAESHPDRPATIADVARLAGVSTATVSYVLNDRHIGRIPERTRTKVRTAARRLGYVAQSSARSLSRGRTDLVLVYLGDGGMLRNRLAATELTRLGAELRKAGYGFLLHGDPSLRGVRAARAWAALRPAAVLADVACFTRTNVDLLHGSGVVAVGVGREESPLVPTVLLDDSSLGRVAAEHLVERGCGDLVALMPRDPGLRPLAEARVRAAREVVVARGGRIRTVTMGLDPAEAWEIARGWSGGEGRPDGVFGFDDQHAGMLLGALTDAGVRVPGDLALIGAEDEPLCEMLRPRLTSVGVARLRAGIADLVLAAVERRWDPARAVLSWPTHLNQRDT</sequence>
<dbReference type="Gene3D" id="1.10.260.40">
    <property type="entry name" value="lambda repressor-like DNA-binding domains"/>
    <property type="match status" value="1"/>
</dbReference>
<dbReference type="GO" id="GO:0000976">
    <property type="term" value="F:transcription cis-regulatory region binding"/>
    <property type="evidence" value="ECO:0007669"/>
    <property type="project" value="TreeGrafter"/>
</dbReference>
<evidence type="ECO:0000259" key="4">
    <source>
        <dbReference type="PROSITE" id="PS50932"/>
    </source>
</evidence>
<dbReference type="CDD" id="cd01392">
    <property type="entry name" value="HTH_LacI"/>
    <property type="match status" value="1"/>
</dbReference>
<feature type="domain" description="HTH lacI-type" evidence="4">
    <location>
        <begin position="15"/>
        <end position="71"/>
    </location>
</feature>
<keyword evidence="6" id="KW-1185">Reference proteome</keyword>
<dbReference type="InterPro" id="IPR046335">
    <property type="entry name" value="LacI/GalR-like_sensor"/>
</dbReference>
<dbReference type="InterPro" id="IPR010982">
    <property type="entry name" value="Lambda_DNA-bd_dom_sf"/>
</dbReference>
<dbReference type="Gene3D" id="3.40.50.2300">
    <property type="match status" value="2"/>
</dbReference>
<dbReference type="PROSITE" id="PS50932">
    <property type="entry name" value="HTH_LACI_2"/>
    <property type="match status" value="1"/>
</dbReference>
<protein>
    <submittedName>
        <fullName evidence="5">DNA-binding transcriptional regulator, LacI/PurR family</fullName>
    </submittedName>
</protein>
<dbReference type="InterPro" id="IPR028082">
    <property type="entry name" value="Peripla_BP_I"/>
</dbReference>
<dbReference type="PROSITE" id="PS00356">
    <property type="entry name" value="HTH_LACI_1"/>
    <property type="match status" value="1"/>
</dbReference>
<dbReference type="PANTHER" id="PTHR30146:SF153">
    <property type="entry name" value="LACTOSE OPERON REPRESSOR"/>
    <property type="match status" value="1"/>
</dbReference>
<dbReference type="Pfam" id="PF00356">
    <property type="entry name" value="LacI"/>
    <property type="match status" value="1"/>
</dbReference>
<dbReference type="InterPro" id="IPR000843">
    <property type="entry name" value="HTH_LacI"/>
</dbReference>
<proteinExistence type="predicted"/>
<dbReference type="PANTHER" id="PTHR30146">
    <property type="entry name" value="LACI-RELATED TRANSCRIPTIONAL REPRESSOR"/>
    <property type="match status" value="1"/>
</dbReference>
<evidence type="ECO:0000256" key="1">
    <source>
        <dbReference type="ARBA" id="ARBA00023015"/>
    </source>
</evidence>
<dbReference type="Pfam" id="PF13377">
    <property type="entry name" value="Peripla_BP_3"/>
    <property type="match status" value="1"/>
</dbReference>
<dbReference type="STRING" id="633440.SAMN05421869_101398"/>
<gene>
    <name evidence="5" type="ORF">SAMN05421869_101398</name>
</gene>